<evidence type="ECO:0000259" key="3">
    <source>
        <dbReference type="Pfam" id="PF13359"/>
    </source>
</evidence>
<dbReference type="Pfam" id="PF13359">
    <property type="entry name" value="DDE_Tnp_4"/>
    <property type="match status" value="1"/>
</dbReference>
<evidence type="ECO:0000313" key="4">
    <source>
        <dbReference type="EMBL" id="KNZ48050.1"/>
    </source>
</evidence>
<comment type="caution">
    <text evidence="4">The sequence shown here is derived from an EMBL/GenBank/DDBJ whole genome shotgun (WGS) entry which is preliminary data.</text>
</comment>
<evidence type="ECO:0000256" key="2">
    <source>
        <dbReference type="ARBA" id="ARBA00022723"/>
    </source>
</evidence>
<organism evidence="4 5">
    <name type="scientific">Puccinia sorghi</name>
    <dbReference type="NCBI Taxonomy" id="27349"/>
    <lineage>
        <taxon>Eukaryota</taxon>
        <taxon>Fungi</taxon>
        <taxon>Dikarya</taxon>
        <taxon>Basidiomycota</taxon>
        <taxon>Pucciniomycotina</taxon>
        <taxon>Pucciniomycetes</taxon>
        <taxon>Pucciniales</taxon>
        <taxon>Pucciniaceae</taxon>
        <taxon>Puccinia</taxon>
    </lineage>
</organism>
<proteinExistence type="predicted"/>
<dbReference type="GO" id="GO:0046872">
    <property type="term" value="F:metal ion binding"/>
    <property type="evidence" value="ECO:0007669"/>
    <property type="project" value="UniProtKB-KW"/>
</dbReference>
<keyword evidence="2" id="KW-0479">Metal-binding</keyword>
<reference evidence="4 5" key="1">
    <citation type="submission" date="2015-08" db="EMBL/GenBank/DDBJ databases">
        <title>Next Generation Sequencing and Analysis of the Genome of Puccinia sorghi L Schw, the Causal Agent of Maize Common Rust.</title>
        <authorList>
            <person name="Rochi L."/>
            <person name="Burguener G."/>
            <person name="Darino M."/>
            <person name="Turjanski A."/>
            <person name="Kreff E."/>
            <person name="Dieguez M.J."/>
            <person name="Sacco F."/>
        </authorList>
    </citation>
    <scope>NUCLEOTIDE SEQUENCE [LARGE SCALE GENOMIC DNA]</scope>
    <source>
        <strain evidence="4 5">RO10H11247</strain>
    </source>
</reference>
<keyword evidence="5" id="KW-1185">Reference proteome</keyword>
<dbReference type="Proteomes" id="UP000037035">
    <property type="component" value="Unassembled WGS sequence"/>
</dbReference>
<protein>
    <recommendedName>
        <fullName evidence="3">DDE Tnp4 domain-containing protein</fullName>
    </recommendedName>
</protein>
<dbReference type="AlphaFoldDB" id="A0A0L6UJR7"/>
<feature type="non-terminal residue" evidence="4">
    <location>
        <position position="1"/>
    </location>
</feature>
<evidence type="ECO:0000256" key="1">
    <source>
        <dbReference type="ARBA" id="ARBA00001968"/>
    </source>
</evidence>
<feature type="domain" description="DDE Tnp4" evidence="3">
    <location>
        <begin position="24"/>
        <end position="105"/>
    </location>
</feature>
<comment type="cofactor">
    <cofactor evidence="1">
        <name>a divalent metal cation</name>
        <dbReference type="ChEBI" id="CHEBI:60240"/>
    </cofactor>
</comment>
<sequence>PPPRLYKLHNGFSFHTGTTAAPMIPQGSLLIGDAGYPGNVNILLPYPSVVNPKNEWFNYIQSATRIVVEQAFGHLKNQFRLLLTAQIATHRRAKRNTFACMILHNLLNLCRSLYIPA</sequence>
<evidence type="ECO:0000313" key="5">
    <source>
        <dbReference type="Proteomes" id="UP000037035"/>
    </source>
</evidence>
<accession>A0A0L6UJR7</accession>
<gene>
    <name evidence="4" type="ORF">VP01_5943g2</name>
</gene>
<name>A0A0L6UJR7_9BASI</name>
<dbReference type="InterPro" id="IPR027806">
    <property type="entry name" value="HARBI1_dom"/>
</dbReference>
<dbReference type="OrthoDB" id="2668416at2759"/>
<dbReference type="VEuPathDB" id="FungiDB:VP01_5943g2"/>
<dbReference type="EMBL" id="LAVV01011211">
    <property type="protein sequence ID" value="KNZ48050.1"/>
    <property type="molecule type" value="Genomic_DNA"/>
</dbReference>